<reference evidence="8 9" key="1">
    <citation type="submission" date="2016-06" db="EMBL/GenBank/DDBJ databases">
        <authorList>
            <consortium name="Pathogen Informatics"/>
        </authorList>
    </citation>
    <scope>NUCLEOTIDE SEQUENCE [LARGE SCALE GENOMIC DNA]</scope>
</reference>
<evidence type="ECO:0000256" key="6">
    <source>
        <dbReference type="SAM" id="MobiDB-lite"/>
    </source>
</evidence>
<feature type="transmembrane region" description="Helical" evidence="7">
    <location>
        <begin position="770"/>
        <end position="787"/>
    </location>
</feature>
<feature type="compositionally biased region" description="Basic residues" evidence="6">
    <location>
        <begin position="374"/>
        <end position="383"/>
    </location>
</feature>
<dbReference type="PANTHER" id="PTHR11616">
    <property type="entry name" value="SODIUM/CHLORIDE DEPENDENT TRANSPORTER"/>
    <property type="match status" value="1"/>
</dbReference>
<dbReference type="KEGG" id="pmal:PMUG01_09041700"/>
<dbReference type="GeneID" id="39868945"/>
<feature type="region of interest" description="Disordered" evidence="6">
    <location>
        <begin position="372"/>
        <end position="395"/>
    </location>
</feature>
<evidence type="ECO:0000313" key="9">
    <source>
        <dbReference type="Proteomes" id="UP000219813"/>
    </source>
</evidence>
<keyword evidence="5 7" id="KW-0472">Membrane</keyword>
<keyword evidence="9" id="KW-1185">Reference proteome</keyword>
<keyword evidence="3 7" id="KW-0812">Transmembrane</keyword>
<dbReference type="GO" id="GO:0035725">
    <property type="term" value="P:sodium ion transmembrane transport"/>
    <property type="evidence" value="ECO:0007669"/>
    <property type="project" value="TreeGrafter"/>
</dbReference>
<dbReference type="OrthoDB" id="6581954at2759"/>
<evidence type="ECO:0000256" key="1">
    <source>
        <dbReference type="ARBA" id="ARBA00004141"/>
    </source>
</evidence>
<dbReference type="InterPro" id="IPR000175">
    <property type="entry name" value="Na/ntran_symport"/>
</dbReference>
<dbReference type="GO" id="GO:0005886">
    <property type="term" value="C:plasma membrane"/>
    <property type="evidence" value="ECO:0007669"/>
    <property type="project" value="TreeGrafter"/>
</dbReference>
<dbReference type="SUPFAM" id="SSF161070">
    <property type="entry name" value="SNF-like"/>
    <property type="match status" value="1"/>
</dbReference>
<feature type="transmembrane region" description="Helical" evidence="7">
    <location>
        <begin position="1025"/>
        <end position="1047"/>
    </location>
</feature>
<name>A0A1D3PC28_PLAMA</name>
<organism evidence="8 9">
    <name type="scientific">Plasmodium malariae</name>
    <dbReference type="NCBI Taxonomy" id="5858"/>
    <lineage>
        <taxon>Eukaryota</taxon>
        <taxon>Sar</taxon>
        <taxon>Alveolata</taxon>
        <taxon>Apicomplexa</taxon>
        <taxon>Aconoidasida</taxon>
        <taxon>Haemosporida</taxon>
        <taxon>Plasmodiidae</taxon>
        <taxon>Plasmodium</taxon>
        <taxon>Plasmodium (Plasmodium)</taxon>
    </lineage>
</organism>
<dbReference type="VEuPathDB" id="PlasmoDB:PmUG01_09041700"/>
<feature type="transmembrane region" description="Helical" evidence="7">
    <location>
        <begin position="955"/>
        <end position="973"/>
    </location>
</feature>
<feature type="transmembrane region" description="Helical" evidence="7">
    <location>
        <begin position="1059"/>
        <end position="1083"/>
    </location>
</feature>
<dbReference type="OMA" id="CDYDQIR"/>
<keyword evidence="4 7" id="KW-1133">Transmembrane helix</keyword>
<feature type="transmembrane region" description="Helical" evidence="7">
    <location>
        <begin position="739"/>
        <end position="758"/>
    </location>
</feature>
<gene>
    <name evidence="8" type="primary">PmUG01_09041700</name>
    <name evidence="8" type="ORF">PMUG01_09041700</name>
</gene>
<feature type="transmembrane region" description="Helical" evidence="7">
    <location>
        <begin position="1311"/>
        <end position="1335"/>
    </location>
</feature>
<feature type="transmembrane region" description="Helical" evidence="7">
    <location>
        <begin position="1177"/>
        <end position="1200"/>
    </location>
</feature>
<feature type="transmembrane region" description="Helical" evidence="7">
    <location>
        <begin position="993"/>
        <end position="1013"/>
    </location>
</feature>
<feature type="transmembrane region" description="Helical" evidence="7">
    <location>
        <begin position="908"/>
        <end position="927"/>
    </location>
</feature>
<feature type="transmembrane region" description="Helical" evidence="7">
    <location>
        <begin position="861"/>
        <end position="883"/>
    </location>
</feature>
<dbReference type="EMBL" id="LT594630">
    <property type="protein sequence ID" value="SCN12842.1"/>
    <property type="molecule type" value="Genomic_DNA"/>
</dbReference>
<feature type="region of interest" description="Disordered" evidence="6">
    <location>
        <begin position="241"/>
        <end position="265"/>
    </location>
</feature>
<sequence length="1452" mass="170101">MLDKESQEYENAQSELSAQSVQIALSKYSNTESEKKKRMQKLKDAFVKCPNDLKTYLYNICVNFSYSDIYQEYISRLSLNTYNNCDYDQIRSSSYISKKDFLKYYNFQFYDNKFELESDEYYEDTLFEDSDNFSDMEEVGRYVLARCMVNTYNGQTSKMKNLLLSKPQYEVAPSYRKKRGKEWAIQKPHVDGKIERKKNNNKCRGMGVEIGQGERKEEGKSAKNTNSKSYTSQLLNLISQRNSHRSNAQSSSNCSNASSDSGFSGSSEEVLRAHMRREQNCWNKMITRKCFSVVTHVKDPREYSFMPFNFYSFNNYDINRKKIKNSCNNNYFYMLDNLEEAQKDQCVEKYYKYMNKIVDKEYFKISKSGEEKKIKKKKKKKKKVEQQQQQQRKQRHVRVHAHGMIRHGYKNKYETENSSMFKSDKRLVWNEENMNTDKKDECVVPLEDLHTTEWGKTPNKANEKDAVNAYFEQQMKGTNVDKSKSCSLYSNKSIKRLCSEEIEIFFKKALKNEIINFNQKRIDNRDRWNSLYQFICSCLGASLATQCYLDLPELTSGLDYILLLLLVLFCYIFIGLPLVQIEYALGQVSQSCIVNSLSFLKKKYRGIAIISLIVSFHVLTKNINTSIDTAIIIAGSLKKPLSWNMRDCEGILHRMNCIKNDKCKWVGVPADKGSGMGDNYSSTHSSSYSSQHSYSNYSGNNDKHVFLQNFEGKTSISGKQCVSAGISEGVSYLSEKIKFVWKFCSLCVIILILYFLLIIEGMSLHQGLRYCFFLFFTISFFQMFLLYSEVQQKRVQLAIEGNNMINAKFYNTIFFSEDNFLYLNFPLIAQIFSIVLLSLNCSTGINYMFSSYTNIGTNILISAWYVIFGSCISTIIHFAYYYLCLDLSTNFASVNENKVMVNHLLNDVYRIVFPISSSSSSVDFLILKKNKYFLISHSIYIVALSRVKFSNIMSFAYFLSCTCVLLTTCAIHLKGVVMILKESNKFKKVKKKFISLFIIIVYFFLGIYSLFPFGYNTISLLNYVILHYIYLFVIVLQIVVITWSYAYEHTGKIINKKGLQYYCFFFFFFISLLVSIPILLYFYKHIFPNFYFLMSCLSFLFILIVCVNVFVLLRIKTNTRLREKMYFFYIYNMDLLRKRINNILVGKSRTYDLHKKKYKISNFFQELTIPWCYLLKYFIPSILTILVFSNFLYAIHILGLSRSSSIQRSFHNTQIQEKDHPEQVHMVPFIRMPNLRTSKGKNRESQHGGSVEQWGAYIKSHWGEKKNNPNLHDHGQVTKFTLMIGSDEDVKKGVHTTVEDKKSKSDYFFKCSMQFVVTVLLLLLTFVVSLISFLYPGKISIFICPPTNMWKISDIHLKKQKPLNCLYTRRIFFFEEILPIEKIMPVYVWRHIEKHINRENFISSLQRENENNETIHDKTYTYLSKNEFENYIFDLIARGSNLCDFTDRQRGP</sequence>
<feature type="transmembrane region" description="Helical" evidence="7">
    <location>
        <begin position="1089"/>
        <end position="1113"/>
    </location>
</feature>
<protein>
    <submittedName>
        <fullName evidence="8">Amino acid transporter, putative</fullName>
    </submittedName>
</protein>
<feature type="transmembrane region" description="Helical" evidence="7">
    <location>
        <begin position="827"/>
        <end position="849"/>
    </location>
</feature>
<evidence type="ECO:0000256" key="4">
    <source>
        <dbReference type="ARBA" id="ARBA00022989"/>
    </source>
</evidence>
<evidence type="ECO:0000256" key="2">
    <source>
        <dbReference type="ARBA" id="ARBA00022448"/>
    </source>
</evidence>
<dbReference type="InterPro" id="IPR037272">
    <property type="entry name" value="SNS_sf"/>
</dbReference>
<dbReference type="RefSeq" id="XP_028861739.1">
    <property type="nucleotide sequence ID" value="XM_029005117.1"/>
</dbReference>
<accession>A0A1D3PC28</accession>
<feature type="compositionally biased region" description="Basic and acidic residues" evidence="6">
    <location>
        <begin position="212"/>
        <end position="221"/>
    </location>
</feature>
<evidence type="ECO:0000256" key="3">
    <source>
        <dbReference type="ARBA" id="ARBA00022692"/>
    </source>
</evidence>
<dbReference type="PROSITE" id="PS50267">
    <property type="entry name" value="NA_NEUROTRAN_SYMP_3"/>
    <property type="match status" value="1"/>
</dbReference>
<evidence type="ECO:0000313" key="8">
    <source>
        <dbReference type="EMBL" id="SCN12842.1"/>
    </source>
</evidence>
<evidence type="ECO:0000256" key="7">
    <source>
        <dbReference type="SAM" id="Phobius"/>
    </source>
</evidence>
<feature type="transmembrane region" description="Helical" evidence="7">
    <location>
        <begin position="561"/>
        <end position="583"/>
    </location>
</feature>
<proteinExistence type="predicted"/>
<feature type="region of interest" description="Disordered" evidence="6">
    <location>
        <begin position="194"/>
        <end position="227"/>
    </location>
</feature>
<evidence type="ECO:0000256" key="5">
    <source>
        <dbReference type="ARBA" id="ARBA00023136"/>
    </source>
</evidence>
<dbReference type="Proteomes" id="UP000219813">
    <property type="component" value="Chromosome 9"/>
</dbReference>
<comment type="subcellular location">
    <subcellularLocation>
        <location evidence="1">Membrane</location>
        <topology evidence="1">Multi-pass membrane protein</topology>
    </subcellularLocation>
</comment>
<keyword evidence="2" id="KW-0813">Transport</keyword>
<dbReference type="PANTHER" id="PTHR11616:SF240">
    <property type="entry name" value="BLOATED TUBULES, ISOFORM B-RELATED"/>
    <property type="match status" value="1"/>
</dbReference>